<evidence type="ECO:0000313" key="1">
    <source>
        <dbReference type="EMBL" id="MBW30688.1"/>
    </source>
</evidence>
<proteinExistence type="predicted"/>
<sequence>MFSYSWGVPVAATTAAAAVHPSFAVYPSILPFLGTTARSRSSVAFLLFCPPAAVGWPRVRALPSSSSSSFLGREGDLEGAGLPPRTQQAKRILRTHAAHGLAFSQVRLVVVCWRARFSQLGG</sequence>
<name>A0A2M3ZQL7_9DIPT</name>
<protein>
    <submittedName>
        <fullName evidence="1">Putative secreted peptide</fullName>
    </submittedName>
</protein>
<dbReference type="AlphaFoldDB" id="A0A2M3ZQL7"/>
<accession>A0A2M3ZQL7</accession>
<reference evidence="1" key="1">
    <citation type="submission" date="2018-01" db="EMBL/GenBank/DDBJ databases">
        <title>An insight into the sialome of Amazonian anophelines.</title>
        <authorList>
            <person name="Ribeiro J.M."/>
            <person name="Scarpassa V."/>
            <person name="Calvo E."/>
        </authorList>
    </citation>
    <scope>NUCLEOTIDE SEQUENCE</scope>
    <source>
        <tissue evidence="1">Salivary glands</tissue>
    </source>
</reference>
<dbReference type="EMBL" id="GGFM01009937">
    <property type="protein sequence ID" value="MBW30688.1"/>
    <property type="molecule type" value="Transcribed_RNA"/>
</dbReference>
<organism evidence="1">
    <name type="scientific">Anopheles braziliensis</name>
    <dbReference type="NCBI Taxonomy" id="58242"/>
    <lineage>
        <taxon>Eukaryota</taxon>
        <taxon>Metazoa</taxon>
        <taxon>Ecdysozoa</taxon>
        <taxon>Arthropoda</taxon>
        <taxon>Hexapoda</taxon>
        <taxon>Insecta</taxon>
        <taxon>Pterygota</taxon>
        <taxon>Neoptera</taxon>
        <taxon>Endopterygota</taxon>
        <taxon>Diptera</taxon>
        <taxon>Nematocera</taxon>
        <taxon>Culicoidea</taxon>
        <taxon>Culicidae</taxon>
        <taxon>Anophelinae</taxon>
        <taxon>Anopheles</taxon>
    </lineage>
</organism>